<evidence type="ECO:0000256" key="2">
    <source>
        <dbReference type="SAM" id="Phobius"/>
    </source>
</evidence>
<dbReference type="AlphaFoldDB" id="A0A8H3YDT3"/>
<accession>A0A8H3YDT3</accession>
<dbReference type="EMBL" id="BLZA01000013">
    <property type="protein sequence ID" value="GHJ85674.1"/>
    <property type="molecule type" value="Genomic_DNA"/>
</dbReference>
<keyword evidence="2" id="KW-0812">Transmembrane</keyword>
<comment type="caution">
    <text evidence="3">The sequence shown here is derived from an EMBL/GenBank/DDBJ whole genome shotgun (WGS) entry which is preliminary data.</text>
</comment>
<sequence length="164" mass="17049">MSTTPAAPASPPTTSDRPAERSRYESLKTNVSYLAYGSAAGTAAAPASLKTRTLLRTTRYVLRYVFTRLVRYAKYAIIGSIGAALGGSLLASVASGAAFFVAPSALASTGIAIGWAVLKFAYNHRPASLVNIQSRISSLLHLSPSATQTAARGTADERAVRASA</sequence>
<organism evidence="3 4">
    <name type="scientific">Naganishia liquefaciens</name>
    <dbReference type="NCBI Taxonomy" id="104408"/>
    <lineage>
        <taxon>Eukaryota</taxon>
        <taxon>Fungi</taxon>
        <taxon>Dikarya</taxon>
        <taxon>Basidiomycota</taxon>
        <taxon>Agaricomycotina</taxon>
        <taxon>Tremellomycetes</taxon>
        <taxon>Filobasidiales</taxon>
        <taxon>Filobasidiaceae</taxon>
        <taxon>Naganishia</taxon>
    </lineage>
</organism>
<keyword evidence="2" id="KW-1133">Transmembrane helix</keyword>
<feature type="region of interest" description="Disordered" evidence="1">
    <location>
        <begin position="1"/>
        <end position="22"/>
    </location>
</feature>
<dbReference type="OrthoDB" id="3597994at2759"/>
<feature type="transmembrane region" description="Helical" evidence="2">
    <location>
        <begin position="72"/>
        <end position="91"/>
    </location>
</feature>
<keyword evidence="2" id="KW-0472">Membrane</keyword>
<name>A0A8H3YDT3_9TREE</name>
<gene>
    <name evidence="3" type="ORF">NliqN6_2076</name>
</gene>
<keyword evidence="4" id="KW-1185">Reference proteome</keyword>
<evidence type="ECO:0000313" key="4">
    <source>
        <dbReference type="Proteomes" id="UP000620104"/>
    </source>
</evidence>
<evidence type="ECO:0000256" key="1">
    <source>
        <dbReference type="SAM" id="MobiDB-lite"/>
    </source>
</evidence>
<feature type="transmembrane region" description="Helical" evidence="2">
    <location>
        <begin position="97"/>
        <end position="118"/>
    </location>
</feature>
<protein>
    <submittedName>
        <fullName evidence="3">Uncharacterized protein</fullName>
    </submittedName>
</protein>
<feature type="compositionally biased region" description="Low complexity" evidence="1">
    <location>
        <begin position="1"/>
        <end position="15"/>
    </location>
</feature>
<proteinExistence type="predicted"/>
<evidence type="ECO:0000313" key="3">
    <source>
        <dbReference type="EMBL" id="GHJ85674.1"/>
    </source>
</evidence>
<reference evidence="3" key="1">
    <citation type="submission" date="2020-07" db="EMBL/GenBank/DDBJ databases">
        <title>Draft Genome Sequence of a Deep-Sea Yeast, Naganishia (Cryptococcus) liquefaciens strain N6.</title>
        <authorList>
            <person name="Han Y.W."/>
            <person name="Kajitani R."/>
            <person name="Morimoto H."/>
            <person name="Parhat M."/>
            <person name="Tsubouchi H."/>
            <person name="Bakenova O."/>
            <person name="Ogata M."/>
            <person name="Argunhan B."/>
            <person name="Aoki R."/>
            <person name="Kajiwara S."/>
            <person name="Itoh T."/>
            <person name="Iwasaki H."/>
        </authorList>
    </citation>
    <scope>NUCLEOTIDE SEQUENCE</scope>
    <source>
        <strain evidence="3">N6</strain>
    </source>
</reference>
<dbReference type="Proteomes" id="UP000620104">
    <property type="component" value="Unassembled WGS sequence"/>
</dbReference>